<reference evidence="5 6" key="1">
    <citation type="journal article" date="2024" name="Science">
        <title>Giant polyketide synthase enzymes in the biosynthesis of giant marine polyether toxins.</title>
        <authorList>
            <person name="Fallon T.R."/>
            <person name="Shende V.V."/>
            <person name="Wierzbicki I.H."/>
            <person name="Pendleton A.L."/>
            <person name="Watervoot N.F."/>
            <person name="Auber R.P."/>
            <person name="Gonzalez D.J."/>
            <person name="Wisecaver J.H."/>
            <person name="Moore B.S."/>
        </authorList>
    </citation>
    <scope>NUCLEOTIDE SEQUENCE [LARGE SCALE GENOMIC DNA]</scope>
    <source>
        <strain evidence="5 6">12B1</strain>
    </source>
</reference>
<evidence type="ECO:0000256" key="3">
    <source>
        <dbReference type="ARBA" id="ARBA00023002"/>
    </source>
</evidence>
<dbReference type="PANTHER" id="PTHR43827:SF3">
    <property type="entry name" value="NADP-DEPENDENT OXIDOREDUCTASE DOMAIN-CONTAINING PROTEIN"/>
    <property type="match status" value="1"/>
</dbReference>
<dbReference type="CDD" id="cd19071">
    <property type="entry name" value="AKR_AKR1-5-like"/>
    <property type="match status" value="1"/>
</dbReference>
<comment type="caution">
    <text evidence="5">The sequence shown here is derived from an EMBL/GenBank/DDBJ whole genome shotgun (WGS) entry which is preliminary data.</text>
</comment>
<dbReference type="InterPro" id="IPR020471">
    <property type="entry name" value="AKR"/>
</dbReference>
<keyword evidence="2" id="KW-0521">NADP</keyword>
<evidence type="ECO:0000259" key="4">
    <source>
        <dbReference type="Pfam" id="PF00248"/>
    </source>
</evidence>
<comment type="similarity">
    <text evidence="1">Belongs to the aldo/keto reductase family.</text>
</comment>
<keyword evidence="6" id="KW-1185">Reference proteome</keyword>
<evidence type="ECO:0000313" key="5">
    <source>
        <dbReference type="EMBL" id="KAL1511330.1"/>
    </source>
</evidence>
<dbReference type="PROSITE" id="PS00062">
    <property type="entry name" value="ALDOKETO_REDUCTASE_2"/>
    <property type="match status" value="1"/>
</dbReference>
<dbReference type="PRINTS" id="PR00069">
    <property type="entry name" value="ALDKETRDTASE"/>
</dbReference>
<dbReference type="InterPro" id="IPR023210">
    <property type="entry name" value="NADP_OxRdtase_dom"/>
</dbReference>
<protein>
    <recommendedName>
        <fullName evidence="4">NADP-dependent oxidoreductase domain-containing protein</fullName>
    </recommendedName>
</protein>
<name>A0AB34J3Q4_PRYPA</name>
<evidence type="ECO:0000256" key="2">
    <source>
        <dbReference type="ARBA" id="ARBA00022857"/>
    </source>
</evidence>
<dbReference type="GO" id="GO:0016616">
    <property type="term" value="F:oxidoreductase activity, acting on the CH-OH group of donors, NAD or NADP as acceptor"/>
    <property type="evidence" value="ECO:0007669"/>
    <property type="project" value="UniProtKB-ARBA"/>
</dbReference>
<sequence length="404" mass="43347">MIWRLLLLSAGALAQDSCPPWCAKFACDGSTWCQKGEKPAPCVHCGDGGEAKGVSCFKESCADVGGDCCAPPQLNEAMKCTNGLHPVRLHTDCFNFKGASYTCCGSLPTTTLSNGVEMPKVILGAGGSTWMNVDKTDLMVYNALKHGGFRAVDTANHYRNHEGVARGIRSARRDGYEGEVWLQTKVEGCGNSKDPRSPVLQGHCYEHTLARLHDDLRQLQVDRVDLALLHAPPCVPGAACEMVQQQWKALEAAYAQGKARAIGVSNYCSACLQCLMRVATVTPHVNQIQLHAGMGSADPGGLVEYTLGLGAKIQAYRPLGQGRLMSSSTVHDIANAHGKSPAQVAVKWVVQQGHTAVTTTESIEHMRSNLDVFDWDLSSAEMSKLSNMAPPGQLDNVVGELCVL</sequence>
<dbReference type="AlphaFoldDB" id="A0AB34J3Q4"/>
<dbReference type="InterPro" id="IPR036812">
    <property type="entry name" value="NAD(P)_OxRdtase_dom_sf"/>
</dbReference>
<dbReference type="PANTHER" id="PTHR43827">
    <property type="entry name" value="2,5-DIKETO-D-GLUCONIC ACID REDUCTASE"/>
    <property type="match status" value="1"/>
</dbReference>
<gene>
    <name evidence="5" type="ORF">AB1Y20_006135</name>
</gene>
<accession>A0AB34J3Q4</accession>
<dbReference type="Gene3D" id="3.20.20.100">
    <property type="entry name" value="NADP-dependent oxidoreductase domain"/>
    <property type="match status" value="1"/>
</dbReference>
<dbReference type="Proteomes" id="UP001515480">
    <property type="component" value="Unassembled WGS sequence"/>
</dbReference>
<feature type="domain" description="NADP-dependent oxidoreductase" evidence="4">
    <location>
        <begin position="123"/>
        <end position="386"/>
    </location>
</feature>
<evidence type="ECO:0000313" key="6">
    <source>
        <dbReference type="Proteomes" id="UP001515480"/>
    </source>
</evidence>
<dbReference type="SUPFAM" id="SSF51430">
    <property type="entry name" value="NAD(P)-linked oxidoreductase"/>
    <property type="match status" value="1"/>
</dbReference>
<evidence type="ECO:0000256" key="1">
    <source>
        <dbReference type="ARBA" id="ARBA00007905"/>
    </source>
</evidence>
<proteinExistence type="inferred from homology"/>
<keyword evidence="3" id="KW-0560">Oxidoreductase</keyword>
<organism evidence="5 6">
    <name type="scientific">Prymnesium parvum</name>
    <name type="common">Toxic golden alga</name>
    <dbReference type="NCBI Taxonomy" id="97485"/>
    <lineage>
        <taxon>Eukaryota</taxon>
        <taxon>Haptista</taxon>
        <taxon>Haptophyta</taxon>
        <taxon>Prymnesiophyceae</taxon>
        <taxon>Prymnesiales</taxon>
        <taxon>Prymnesiaceae</taxon>
        <taxon>Prymnesium</taxon>
    </lineage>
</organism>
<dbReference type="EMBL" id="JBGBPQ010000014">
    <property type="protein sequence ID" value="KAL1511330.1"/>
    <property type="molecule type" value="Genomic_DNA"/>
</dbReference>
<dbReference type="InterPro" id="IPR018170">
    <property type="entry name" value="Aldo/ket_reductase_CS"/>
</dbReference>
<dbReference type="Pfam" id="PF00248">
    <property type="entry name" value="Aldo_ket_red"/>
    <property type="match status" value="1"/>
</dbReference>